<dbReference type="PANTHER" id="PTHR23148">
    <property type="entry name" value="SERINE/ARGININE REGULATED NUCLEAR MATRIX PROTEIN"/>
    <property type="match status" value="1"/>
</dbReference>
<dbReference type="GO" id="GO:0006397">
    <property type="term" value="P:mRNA processing"/>
    <property type="evidence" value="ECO:0007669"/>
    <property type="project" value="UniProtKB-KW"/>
</dbReference>
<feature type="compositionally biased region" description="Basic and acidic residues" evidence="2">
    <location>
        <begin position="126"/>
        <end position="146"/>
    </location>
</feature>
<keyword evidence="1" id="KW-0507">mRNA processing</keyword>
<organism evidence="4 5">
    <name type="scientific">Malassezia japonica</name>
    <dbReference type="NCBI Taxonomy" id="223818"/>
    <lineage>
        <taxon>Eukaryota</taxon>
        <taxon>Fungi</taxon>
        <taxon>Dikarya</taxon>
        <taxon>Basidiomycota</taxon>
        <taxon>Ustilaginomycotina</taxon>
        <taxon>Malasseziomycetes</taxon>
        <taxon>Malasseziales</taxon>
        <taxon>Malasseziaceae</taxon>
        <taxon>Malassezia</taxon>
    </lineage>
</organism>
<dbReference type="InterPro" id="IPR036483">
    <property type="entry name" value="PWI_dom_sf"/>
</dbReference>
<dbReference type="GO" id="GO:0003723">
    <property type="term" value="F:RNA binding"/>
    <property type="evidence" value="ECO:0007669"/>
    <property type="project" value="TreeGrafter"/>
</dbReference>
<evidence type="ECO:0000313" key="5">
    <source>
        <dbReference type="Proteomes" id="UP001217754"/>
    </source>
</evidence>
<evidence type="ECO:0000313" key="4">
    <source>
        <dbReference type="EMBL" id="WFD38830.1"/>
    </source>
</evidence>
<keyword evidence="5" id="KW-1185">Reference proteome</keyword>
<dbReference type="Gene3D" id="1.20.1390.10">
    <property type="entry name" value="PWI domain"/>
    <property type="match status" value="1"/>
</dbReference>
<dbReference type="SUPFAM" id="SSF101233">
    <property type="entry name" value="PWI domain"/>
    <property type="match status" value="1"/>
</dbReference>
<feature type="compositionally biased region" description="Basic and acidic residues" evidence="2">
    <location>
        <begin position="154"/>
        <end position="267"/>
    </location>
</feature>
<dbReference type="InterPro" id="IPR052225">
    <property type="entry name" value="Ser/Arg_repetitive_matrix"/>
</dbReference>
<dbReference type="RefSeq" id="XP_060121727.1">
    <property type="nucleotide sequence ID" value="XM_060265744.1"/>
</dbReference>
<feature type="region of interest" description="Disordered" evidence="2">
    <location>
        <begin position="126"/>
        <end position="294"/>
    </location>
</feature>
<dbReference type="Proteomes" id="UP001217754">
    <property type="component" value="Chromosome 2"/>
</dbReference>
<reference evidence="4" key="1">
    <citation type="submission" date="2023-03" db="EMBL/GenBank/DDBJ databases">
        <title>Mating type loci evolution in Malassezia.</title>
        <authorList>
            <person name="Coelho M.A."/>
        </authorList>
    </citation>
    <scope>NUCLEOTIDE SEQUENCE</scope>
    <source>
        <strain evidence="4">CBS 9431</strain>
    </source>
</reference>
<dbReference type="GeneID" id="85225443"/>
<dbReference type="AlphaFoldDB" id="A0AAF0EXM2"/>
<dbReference type="GO" id="GO:0005681">
    <property type="term" value="C:spliceosomal complex"/>
    <property type="evidence" value="ECO:0007669"/>
    <property type="project" value="TreeGrafter"/>
</dbReference>
<dbReference type="SMART" id="SM00311">
    <property type="entry name" value="PWI"/>
    <property type="match status" value="1"/>
</dbReference>
<evidence type="ECO:0000256" key="1">
    <source>
        <dbReference type="ARBA" id="ARBA00022664"/>
    </source>
</evidence>
<accession>A0AAF0EXM2</accession>
<protein>
    <recommendedName>
        <fullName evidence="3">PWI domain-containing protein</fullName>
    </recommendedName>
</protein>
<feature type="domain" description="PWI" evidence="3">
    <location>
        <begin position="26"/>
        <end position="125"/>
    </location>
</feature>
<dbReference type="PANTHER" id="PTHR23148:SF0">
    <property type="entry name" value="SERINE_ARGININE REPETITIVE MATRIX PROTEIN 1"/>
    <property type="match status" value="1"/>
</dbReference>
<sequence length="294" mass="34843">MVDGFRGVSVAEDVRFKNKESALLKSTKFPENFDQKVDTSKVSMEVMRPWIAERVELLLGFEDDVLVEFISGLLENETFPDPRQMQIAITGFLEKKARPFMAELWSLLLSAQDSVGGIPRAFVEEKKREMQQKRSETDGMMEEVRRRNAPHAPGRHEGRLPSRFDHGRPPVEAESRGSYRRRQPDEFVDKRGNVTRRERDAGWGPRARTDAEDRRDDRRSDTDERRPRNDERYRRDRYDDERSDRERYRRERYDDERSSRYDERSSRYDGPSSRYDGRRSTSPDPTPERRNPYA</sequence>
<evidence type="ECO:0000256" key="2">
    <source>
        <dbReference type="SAM" id="MobiDB-lite"/>
    </source>
</evidence>
<dbReference type="Pfam" id="PF01480">
    <property type="entry name" value="PWI"/>
    <property type="match status" value="1"/>
</dbReference>
<gene>
    <name evidence="4" type="ORF">MJAP1_001794</name>
</gene>
<feature type="compositionally biased region" description="Basic and acidic residues" evidence="2">
    <location>
        <begin position="275"/>
        <end position="294"/>
    </location>
</feature>
<proteinExistence type="predicted"/>
<dbReference type="InterPro" id="IPR002483">
    <property type="entry name" value="PWI_dom"/>
</dbReference>
<dbReference type="EMBL" id="CP119959">
    <property type="protein sequence ID" value="WFD38830.1"/>
    <property type="molecule type" value="Genomic_DNA"/>
</dbReference>
<dbReference type="GO" id="GO:0048024">
    <property type="term" value="P:regulation of mRNA splicing, via spliceosome"/>
    <property type="evidence" value="ECO:0007669"/>
    <property type="project" value="TreeGrafter"/>
</dbReference>
<evidence type="ECO:0000259" key="3">
    <source>
        <dbReference type="PROSITE" id="PS51025"/>
    </source>
</evidence>
<name>A0AAF0EXM2_9BASI</name>
<dbReference type="PROSITE" id="PS51025">
    <property type="entry name" value="PWI"/>
    <property type="match status" value="1"/>
</dbReference>